<dbReference type="RefSeq" id="WP_094827450.1">
    <property type="nucleotide sequence ID" value="NZ_NEVL01000003.1"/>
</dbReference>
<dbReference type="AlphaFoldDB" id="A0A261SGY8"/>
<keyword evidence="4 6" id="KW-0055">Arginine biosynthesis</keyword>
<dbReference type="Proteomes" id="UP000217005">
    <property type="component" value="Unassembled WGS sequence"/>
</dbReference>
<keyword evidence="6" id="KW-0963">Cytoplasm</keyword>
<feature type="domain" description="Fumarate lyase N-terminal" evidence="7">
    <location>
        <begin position="51"/>
        <end position="304"/>
    </location>
</feature>
<keyword evidence="5 6" id="KW-0456">Lyase</keyword>
<dbReference type="EC" id="4.3.2.1" evidence="3 6"/>
<protein>
    <recommendedName>
        <fullName evidence="3 6">Argininosuccinate lyase</fullName>
        <shortName evidence="6">ASAL</shortName>
        <ecNumber evidence="3 6">4.3.2.1</ecNumber>
    </recommendedName>
    <alternativeName>
        <fullName evidence="6">Arginosuccinase</fullName>
    </alternativeName>
</protein>
<dbReference type="HAMAP" id="MF_00006">
    <property type="entry name" value="Arg_succ_lyase"/>
    <property type="match status" value="1"/>
</dbReference>
<dbReference type="InterPro" id="IPR024083">
    <property type="entry name" value="Fumarase/histidase_N"/>
</dbReference>
<keyword evidence="6" id="KW-0028">Amino-acid biosynthesis</keyword>
<evidence type="ECO:0000259" key="8">
    <source>
        <dbReference type="Pfam" id="PF14698"/>
    </source>
</evidence>
<dbReference type="PRINTS" id="PR00149">
    <property type="entry name" value="FUMRATELYASE"/>
</dbReference>
<dbReference type="InterPro" id="IPR000362">
    <property type="entry name" value="Fumarate_lyase_fam"/>
</dbReference>
<gene>
    <name evidence="6 9" type="primary">argH</name>
    <name evidence="9" type="ORF">CEG14_16895</name>
</gene>
<dbReference type="GO" id="GO:0005829">
    <property type="term" value="C:cytosol"/>
    <property type="evidence" value="ECO:0007669"/>
    <property type="project" value="TreeGrafter"/>
</dbReference>
<reference evidence="9 10" key="1">
    <citation type="submission" date="2017-05" db="EMBL/GenBank/DDBJ databases">
        <title>Complete and WGS of Bordetella genogroups.</title>
        <authorList>
            <person name="Spilker T."/>
            <person name="LiPuma J."/>
        </authorList>
    </citation>
    <scope>NUCLEOTIDE SEQUENCE [LARGE SCALE GENOMIC DNA]</scope>
    <source>
        <strain evidence="9 10">AU17610</strain>
    </source>
</reference>
<dbReference type="NCBIfam" id="TIGR00838">
    <property type="entry name" value="argH"/>
    <property type="match status" value="1"/>
</dbReference>
<name>A0A261SGY8_9BORD</name>
<dbReference type="Pfam" id="PF00206">
    <property type="entry name" value="Lyase_1"/>
    <property type="match status" value="1"/>
</dbReference>
<dbReference type="Gene3D" id="1.10.275.10">
    <property type="entry name" value="Fumarase/aspartase (N-terminal domain)"/>
    <property type="match status" value="1"/>
</dbReference>
<proteinExistence type="inferred from homology"/>
<feature type="domain" description="Argininosuccinate lyase C-terminal" evidence="8">
    <location>
        <begin position="368"/>
        <end position="439"/>
    </location>
</feature>
<evidence type="ECO:0000256" key="6">
    <source>
        <dbReference type="HAMAP-Rule" id="MF_00006"/>
    </source>
</evidence>
<sequence length="504" mass="55013">MESKVSTRLKQPLAQEVIDSIFLPRLNREFFANFELLNQINQAHLLMLHGQGILTPAQATRLAAALRQMQDDGPDAVTLDPAREEAYFNYEAHLISLVGQDLGGRLHTARSRNDIGATIDRIRVRDFTVRIGAALAQLAEDALARAQRHADDVMPGYTHMQAAQPITYGYYLSALVDAWTRDLDRLQHVLGSADGSPLGACALAGTSFPIERDSTSDLLGFSHPLPSALDGVASRDFALELNAALAIMMVTCSRMVQDFYIWSTPEFGFLTFPDRVASTSSIMPQKKNPAVLEYLRGKTGHLIGLATASFATVKSTHFTHSGDSSRESTRTCWEACEEALRSLALMALLVREASPNPARMATRAAQDFSTVTDLADLLVRDADVSFRDAHHIIGAVVREALDQGLDASRIDSAMIARAAREQLGRDIVLDAAALQACLDPSRNVAARRSPGGPAPALVRERLEAQSQALRHRRNAFDAVGDRADSARARLRQRVETLISSTTAH</sequence>
<dbReference type="Gene3D" id="1.10.40.30">
    <property type="entry name" value="Fumarase/aspartase (C-terminal domain)"/>
    <property type="match status" value="1"/>
</dbReference>
<evidence type="ECO:0000313" key="9">
    <source>
        <dbReference type="EMBL" id="OZI36646.1"/>
    </source>
</evidence>
<comment type="catalytic activity">
    <reaction evidence="1 6">
        <text>2-(N(omega)-L-arginino)succinate = fumarate + L-arginine</text>
        <dbReference type="Rhea" id="RHEA:24020"/>
        <dbReference type="ChEBI" id="CHEBI:29806"/>
        <dbReference type="ChEBI" id="CHEBI:32682"/>
        <dbReference type="ChEBI" id="CHEBI:57472"/>
        <dbReference type="EC" id="4.3.2.1"/>
    </reaction>
</comment>
<comment type="subcellular location">
    <subcellularLocation>
        <location evidence="6">Cytoplasm</location>
    </subcellularLocation>
</comment>
<dbReference type="InterPro" id="IPR008948">
    <property type="entry name" value="L-Aspartase-like"/>
</dbReference>
<evidence type="ECO:0000256" key="2">
    <source>
        <dbReference type="ARBA" id="ARBA00004941"/>
    </source>
</evidence>
<evidence type="ECO:0000259" key="7">
    <source>
        <dbReference type="Pfam" id="PF00206"/>
    </source>
</evidence>
<evidence type="ECO:0000256" key="3">
    <source>
        <dbReference type="ARBA" id="ARBA00012338"/>
    </source>
</evidence>
<comment type="pathway">
    <text evidence="2 6">Amino-acid biosynthesis; L-arginine biosynthesis; L-arginine from L-ornithine and carbamoyl phosphate: step 3/3.</text>
</comment>
<dbReference type="InterPro" id="IPR029419">
    <property type="entry name" value="Arg_succ_lyase_C"/>
</dbReference>
<dbReference type="PANTHER" id="PTHR43814">
    <property type="entry name" value="ARGININOSUCCINATE LYASE"/>
    <property type="match status" value="1"/>
</dbReference>
<evidence type="ECO:0000313" key="10">
    <source>
        <dbReference type="Proteomes" id="UP000217005"/>
    </source>
</evidence>
<dbReference type="InterPro" id="IPR022761">
    <property type="entry name" value="Fumarate_lyase_N"/>
</dbReference>
<accession>A0A261SGY8</accession>
<comment type="caution">
    <text evidence="9">The sequence shown here is derived from an EMBL/GenBank/DDBJ whole genome shotgun (WGS) entry which is preliminary data.</text>
</comment>
<dbReference type="SUPFAM" id="SSF48557">
    <property type="entry name" value="L-aspartase-like"/>
    <property type="match status" value="1"/>
</dbReference>
<dbReference type="PRINTS" id="PR00145">
    <property type="entry name" value="ARGSUCLYASE"/>
</dbReference>
<dbReference type="EMBL" id="NEVL01000003">
    <property type="protein sequence ID" value="OZI36646.1"/>
    <property type="molecule type" value="Genomic_DNA"/>
</dbReference>
<dbReference type="InterPro" id="IPR009049">
    <property type="entry name" value="Argininosuccinate_lyase"/>
</dbReference>
<dbReference type="Pfam" id="PF14698">
    <property type="entry name" value="ASL_C2"/>
    <property type="match status" value="1"/>
</dbReference>
<dbReference type="Gene3D" id="1.20.200.10">
    <property type="entry name" value="Fumarase/aspartase (Central domain)"/>
    <property type="match status" value="1"/>
</dbReference>
<evidence type="ECO:0000256" key="1">
    <source>
        <dbReference type="ARBA" id="ARBA00000985"/>
    </source>
</evidence>
<dbReference type="CDD" id="cd01359">
    <property type="entry name" value="Argininosuccinate_lyase"/>
    <property type="match status" value="1"/>
</dbReference>
<comment type="similarity">
    <text evidence="6">Belongs to the lyase 1 family. Argininosuccinate lyase subfamily.</text>
</comment>
<evidence type="ECO:0000256" key="5">
    <source>
        <dbReference type="ARBA" id="ARBA00023239"/>
    </source>
</evidence>
<dbReference type="OrthoDB" id="9769623at2"/>
<organism evidence="9 10">
    <name type="scientific">Bordetella genomosp. 1</name>
    <dbReference type="NCBI Taxonomy" id="1395607"/>
    <lineage>
        <taxon>Bacteria</taxon>
        <taxon>Pseudomonadati</taxon>
        <taxon>Pseudomonadota</taxon>
        <taxon>Betaproteobacteria</taxon>
        <taxon>Burkholderiales</taxon>
        <taxon>Alcaligenaceae</taxon>
        <taxon>Bordetella</taxon>
    </lineage>
</organism>
<evidence type="ECO:0000256" key="4">
    <source>
        <dbReference type="ARBA" id="ARBA00022571"/>
    </source>
</evidence>
<dbReference type="UniPathway" id="UPA00068">
    <property type="reaction ID" value="UER00114"/>
</dbReference>
<dbReference type="PANTHER" id="PTHR43814:SF1">
    <property type="entry name" value="ARGININOSUCCINATE LYASE"/>
    <property type="match status" value="1"/>
</dbReference>
<dbReference type="GO" id="GO:0004056">
    <property type="term" value="F:argininosuccinate lyase activity"/>
    <property type="evidence" value="ECO:0007669"/>
    <property type="project" value="UniProtKB-UniRule"/>
</dbReference>
<dbReference type="GO" id="GO:0042450">
    <property type="term" value="P:L-arginine biosynthetic process via ornithine"/>
    <property type="evidence" value="ECO:0007669"/>
    <property type="project" value="UniProtKB-UniRule"/>
</dbReference>